<dbReference type="Proteomes" id="UP000316095">
    <property type="component" value="Unassembled WGS sequence"/>
</dbReference>
<evidence type="ECO:0000256" key="6">
    <source>
        <dbReference type="ARBA" id="ARBA00023136"/>
    </source>
</evidence>
<evidence type="ECO:0000256" key="8">
    <source>
        <dbReference type="SAM" id="Phobius"/>
    </source>
</evidence>
<evidence type="ECO:0000256" key="3">
    <source>
        <dbReference type="ARBA" id="ARBA00022475"/>
    </source>
</evidence>
<keyword evidence="4 7" id="KW-0812">Transmembrane</keyword>
<accession>A0A5C5XIE2</accession>
<keyword evidence="6 8" id="KW-0472">Membrane</keyword>
<keyword evidence="5 8" id="KW-1133">Transmembrane helix</keyword>
<dbReference type="GO" id="GO:0015031">
    <property type="term" value="P:protein transport"/>
    <property type="evidence" value="ECO:0007669"/>
    <property type="project" value="UniProtKB-KW"/>
</dbReference>
<sequence>MKPAVARRSRSLKFAITPMIDIVFLLIIFFLVATHFVKSETLETVNLPEATQAEDPETISPRRMTITILSNGSYLLAGRQLPWSELEAILLQVEKTRNADDPEQEVRIRGDAAAEYRFIKPILETCAKANLRKVSFTVVPES</sequence>
<keyword evidence="3" id="KW-1003">Cell membrane</keyword>
<name>A0A5C5XIE2_9PLAN</name>
<dbReference type="GO" id="GO:0005886">
    <property type="term" value="C:plasma membrane"/>
    <property type="evidence" value="ECO:0007669"/>
    <property type="project" value="UniProtKB-SubCell"/>
</dbReference>
<dbReference type="PANTHER" id="PTHR30558:SF3">
    <property type="entry name" value="BIOPOLYMER TRANSPORT PROTEIN EXBD-RELATED"/>
    <property type="match status" value="1"/>
</dbReference>
<dbReference type="AlphaFoldDB" id="A0A5C5XIE2"/>
<comment type="similarity">
    <text evidence="2 7">Belongs to the ExbD/TolR family.</text>
</comment>
<dbReference type="EMBL" id="SJPG01000001">
    <property type="protein sequence ID" value="TWT62760.1"/>
    <property type="molecule type" value="Genomic_DNA"/>
</dbReference>
<evidence type="ECO:0000313" key="9">
    <source>
        <dbReference type="EMBL" id="TWT62760.1"/>
    </source>
</evidence>
<comment type="subcellular location">
    <subcellularLocation>
        <location evidence="1">Cell membrane</location>
        <topology evidence="1">Single-pass membrane protein</topology>
    </subcellularLocation>
    <subcellularLocation>
        <location evidence="7">Cell membrane</location>
        <topology evidence="7">Single-pass type II membrane protein</topology>
    </subcellularLocation>
</comment>
<keyword evidence="10" id="KW-1185">Reference proteome</keyword>
<evidence type="ECO:0000256" key="5">
    <source>
        <dbReference type="ARBA" id="ARBA00022989"/>
    </source>
</evidence>
<evidence type="ECO:0000256" key="7">
    <source>
        <dbReference type="RuleBase" id="RU003879"/>
    </source>
</evidence>
<gene>
    <name evidence="9" type="ORF">Pan54_35050</name>
</gene>
<dbReference type="Gene3D" id="3.30.420.270">
    <property type="match status" value="1"/>
</dbReference>
<evidence type="ECO:0000256" key="4">
    <source>
        <dbReference type="ARBA" id="ARBA00022692"/>
    </source>
</evidence>
<feature type="transmembrane region" description="Helical" evidence="8">
    <location>
        <begin position="12"/>
        <end position="37"/>
    </location>
</feature>
<dbReference type="GO" id="GO:0022857">
    <property type="term" value="F:transmembrane transporter activity"/>
    <property type="evidence" value="ECO:0007669"/>
    <property type="project" value="InterPro"/>
</dbReference>
<dbReference type="InterPro" id="IPR003400">
    <property type="entry name" value="ExbD"/>
</dbReference>
<protein>
    <submittedName>
        <fullName evidence="9">Biopolymer transport protein ExbD/TolR</fullName>
    </submittedName>
</protein>
<dbReference type="OrthoDB" id="287326at2"/>
<keyword evidence="7" id="KW-0653">Protein transport</keyword>
<comment type="caution">
    <text evidence="9">The sequence shown here is derived from an EMBL/GenBank/DDBJ whole genome shotgun (WGS) entry which is preliminary data.</text>
</comment>
<reference evidence="9 10" key="1">
    <citation type="submission" date="2019-02" db="EMBL/GenBank/DDBJ databases">
        <title>Deep-cultivation of Planctomycetes and their phenomic and genomic characterization uncovers novel biology.</title>
        <authorList>
            <person name="Wiegand S."/>
            <person name="Jogler M."/>
            <person name="Boedeker C."/>
            <person name="Pinto D."/>
            <person name="Vollmers J."/>
            <person name="Rivas-Marin E."/>
            <person name="Kohn T."/>
            <person name="Peeters S.H."/>
            <person name="Heuer A."/>
            <person name="Rast P."/>
            <person name="Oberbeckmann S."/>
            <person name="Bunk B."/>
            <person name="Jeske O."/>
            <person name="Meyerdierks A."/>
            <person name="Storesund J.E."/>
            <person name="Kallscheuer N."/>
            <person name="Luecker S."/>
            <person name="Lage O.M."/>
            <person name="Pohl T."/>
            <person name="Merkel B.J."/>
            <person name="Hornburger P."/>
            <person name="Mueller R.-W."/>
            <person name="Bruemmer F."/>
            <person name="Labrenz M."/>
            <person name="Spormann A.M."/>
            <person name="Op Den Camp H."/>
            <person name="Overmann J."/>
            <person name="Amann R."/>
            <person name="Jetten M.S.M."/>
            <person name="Mascher T."/>
            <person name="Medema M.H."/>
            <person name="Devos D.P."/>
            <person name="Kaster A.-K."/>
            <person name="Ovreas L."/>
            <person name="Rohde M."/>
            <person name="Galperin M.Y."/>
            <person name="Jogler C."/>
        </authorList>
    </citation>
    <scope>NUCLEOTIDE SEQUENCE [LARGE SCALE GENOMIC DNA]</scope>
    <source>
        <strain evidence="9 10">Pan54</strain>
    </source>
</reference>
<keyword evidence="7" id="KW-0813">Transport</keyword>
<organism evidence="9 10">
    <name type="scientific">Rubinisphaera italica</name>
    <dbReference type="NCBI Taxonomy" id="2527969"/>
    <lineage>
        <taxon>Bacteria</taxon>
        <taxon>Pseudomonadati</taxon>
        <taxon>Planctomycetota</taxon>
        <taxon>Planctomycetia</taxon>
        <taxon>Planctomycetales</taxon>
        <taxon>Planctomycetaceae</taxon>
        <taxon>Rubinisphaera</taxon>
    </lineage>
</organism>
<dbReference type="RefSeq" id="WP_146504585.1">
    <property type="nucleotide sequence ID" value="NZ_SJPG01000001.1"/>
</dbReference>
<dbReference type="Pfam" id="PF02472">
    <property type="entry name" value="ExbD"/>
    <property type="match status" value="1"/>
</dbReference>
<proteinExistence type="inferred from homology"/>
<evidence type="ECO:0000313" key="10">
    <source>
        <dbReference type="Proteomes" id="UP000316095"/>
    </source>
</evidence>
<evidence type="ECO:0000256" key="1">
    <source>
        <dbReference type="ARBA" id="ARBA00004162"/>
    </source>
</evidence>
<evidence type="ECO:0000256" key="2">
    <source>
        <dbReference type="ARBA" id="ARBA00005811"/>
    </source>
</evidence>
<dbReference type="PANTHER" id="PTHR30558">
    <property type="entry name" value="EXBD MEMBRANE COMPONENT OF PMF-DRIVEN MACROMOLECULE IMPORT SYSTEM"/>
    <property type="match status" value="1"/>
</dbReference>